<comment type="caution">
    <text evidence="3">The sequence shown here is derived from an EMBL/GenBank/DDBJ whole genome shotgun (WGS) entry which is preliminary data.</text>
</comment>
<feature type="domain" description="C2H2-type" evidence="2">
    <location>
        <begin position="63"/>
        <end position="86"/>
    </location>
</feature>
<dbReference type="PROSITE" id="PS50157">
    <property type="entry name" value="ZINC_FINGER_C2H2_2"/>
    <property type="match status" value="2"/>
</dbReference>
<dbReference type="GO" id="GO:0008270">
    <property type="term" value="F:zinc ion binding"/>
    <property type="evidence" value="ECO:0007669"/>
    <property type="project" value="UniProtKB-KW"/>
</dbReference>
<evidence type="ECO:0000313" key="3">
    <source>
        <dbReference type="EMBL" id="PNF27153.1"/>
    </source>
</evidence>
<evidence type="ECO:0000313" key="4">
    <source>
        <dbReference type="Proteomes" id="UP000235965"/>
    </source>
</evidence>
<proteinExistence type="predicted"/>
<evidence type="ECO:0000256" key="1">
    <source>
        <dbReference type="PROSITE-ProRule" id="PRU00042"/>
    </source>
</evidence>
<accession>A0A2J7QF36</accession>
<keyword evidence="1" id="KW-0862">Zinc</keyword>
<dbReference type="Pfam" id="PF00096">
    <property type="entry name" value="zf-C2H2"/>
    <property type="match status" value="2"/>
</dbReference>
<protein>
    <recommendedName>
        <fullName evidence="2">C2H2-type domain-containing protein</fullName>
    </recommendedName>
</protein>
<dbReference type="PROSITE" id="PS00028">
    <property type="entry name" value="ZINC_FINGER_C2H2_1"/>
    <property type="match status" value="2"/>
</dbReference>
<dbReference type="SMART" id="SM00355">
    <property type="entry name" value="ZnF_C2H2"/>
    <property type="match status" value="2"/>
</dbReference>
<organism evidence="3 4">
    <name type="scientific">Cryptotermes secundus</name>
    <dbReference type="NCBI Taxonomy" id="105785"/>
    <lineage>
        <taxon>Eukaryota</taxon>
        <taxon>Metazoa</taxon>
        <taxon>Ecdysozoa</taxon>
        <taxon>Arthropoda</taxon>
        <taxon>Hexapoda</taxon>
        <taxon>Insecta</taxon>
        <taxon>Pterygota</taxon>
        <taxon>Neoptera</taxon>
        <taxon>Polyneoptera</taxon>
        <taxon>Dictyoptera</taxon>
        <taxon>Blattodea</taxon>
        <taxon>Blattoidea</taxon>
        <taxon>Termitoidae</taxon>
        <taxon>Kalotermitidae</taxon>
        <taxon>Cryptotermitinae</taxon>
        <taxon>Cryptotermes</taxon>
    </lineage>
</organism>
<evidence type="ECO:0000259" key="2">
    <source>
        <dbReference type="PROSITE" id="PS50157"/>
    </source>
</evidence>
<dbReference type="InterPro" id="IPR036236">
    <property type="entry name" value="Znf_C2H2_sf"/>
</dbReference>
<dbReference type="EMBL" id="NEVH01015305">
    <property type="protein sequence ID" value="PNF27153.1"/>
    <property type="molecule type" value="Genomic_DNA"/>
</dbReference>
<dbReference type="InParanoid" id="A0A2J7QF36"/>
<dbReference type="Proteomes" id="UP000235965">
    <property type="component" value="Unassembled WGS sequence"/>
</dbReference>
<gene>
    <name evidence="3" type="ORF">B7P43_G08533</name>
</gene>
<keyword evidence="4" id="KW-1185">Reference proteome</keyword>
<keyword evidence="1" id="KW-0863">Zinc-finger</keyword>
<reference evidence="3 4" key="1">
    <citation type="submission" date="2017-12" db="EMBL/GenBank/DDBJ databases">
        <title>Hemimetabolous genomes reveal molecular basis of termite eusociality.</title>
        <authorList>
            <person name="Harrison M.C."/>
            <person name="Jongepier E."/>
            <person name="Robertson H.M."/>
            <person name="Arning N."/>
            <person name="Bitard-Feildel T."/>
            <person name="Chao H."/>
            <person name="Childers C.P."/>
            <person name="Dinh H."/>
            <person name="Doddapaneni H."/>
            <person name="Dugan S."/>
            <person name="Gowin J."/>
            <person name="Greiner C."/>
            <person name="Han Y."/>
            <person name="Hu H."/>
            <person name="Hughes D.S.T."/>
            <person name="Huylmans A.-K."/>
            <person name="Kemena C."/>
            <person name="Kremer L.P.M."/>
            <person name="Lee S.L."/>
            <person name="Lopez-Ezquerra A."/>
            <person name="Mallet L."/>
            <person name="Monroy-Kuhn J.M."/>
            <person name="Moser A."/>
            <person name="Murali S.C."/>
            <person name="Muzny D.M."/>
            <person name="Otani S."/>
            <person name="Piulachs M.-D."/>
            <person name="Poelchau M."/>
            <person name="Qu J."/>
            <person name="Schaub F."/>
            <person name="Wada-Katsumata A."/>
            <person name="Worley K.C."/>
            <person name="Xie Q."/>
            <person name="Ylla G."/>
            <person name="Poulsen M."/>
            <person name="Gibbs R.A."/>
            <person name="Schal C."/>
            <person name="Richards S."/>
            <person name="Belles X."/>
            <person name="Korb J."/>
            <person name="Bornberg-Bauer E."/>
        </authorList>
    </citation>
    <scope>NUCLEOTIDE SEQUENCE [LARGE SCALE GENOMIC DNA]</scope>
    <source>
        <tissue evidence="3">Whole body</tissue>
    </source>
</reference>
<sequence>MESDLEVLNKLVSFKSELNVLHGHIQQPLNTAVAGAYVCELCGKCFKHRNSRYNHMAKHEGTTRCHICHQVLGQKSNMKRHLRHIHGVMGV</sequence>
<dbReference type="AlphaFoldDB" id="A0A2J7QF36"/>
<keyword evidence="1" id="KW-0479">Metal-binding</keyword>
<dbReference type="OrthoDB" id="10261408at2759"/>
<name>A0A2J7QF36_9NEOP</name>
<dbReference type="Gene3D" id="3.30.160.60">
    <property type="entry name" value="Classic Zinc Finger"/>
    <property type="match status" value="1"/>
</dbReference>
<feature type="domain" description="C2H2-type" evidence="2">
    <location>
        <begin position="37"/>
        <end position="64"/>
    </location>
</feature>
<dbReference type="SUPFAM" id="SSF57667">
    <property type="entry name" value="beta-beta-alpha zinc fingers"/>
    <property type="match status" value="1"/>
</dbReference>
<dbReference type="InterPro" id="IPR013087">
    <property type="entry name" value="Znf_C2H2_type"/>
</dbReference>